<gene>
    <name evidence="1" type="ORF">TP_118</name>
</gene>
<dbReference type="AlphaFoldDB" id="A0A220QRI4"/>
<sequence>MIMLHIVSQVPESENRNRTCPAGIPVDDPRFLLICARLRSR</sequence>
<protein>
    <submittedName>
        <fullName evidence="1">Uncharacterized protein</fullName>
    </submittedName>
</protein>
<reference evidence="1" key="1">
    <citation type="submission" date="2017-07" db="EMBL/GenBank/DDBJ databases">
        <title>Dissemination of carbapenem-resistant Klebsiella pneumoniae harboring KPC-carried plasmid pKPC-P16, a pKPC-LK30 variant, in northern Taiwan.</title>
        <authorList>
            <person name="Chen J.-Y."/>
            <person name="Chen C.-H."/>
            <person name="Liao P.-C."/>
            <person name="Lu C.-W."/>
            <person name="Lin Y.-Y."/>
            <person name="Liou M.-L."/>
        </authorList>
    </citation>
    <scope>NUCLEOTIDE SEQUENCE</scope>
    <source>
        <strain evidence="1">TP-P16</strain>
        <plasmid evidence="1">pKPC_P16</plasmid>
    </source>
</reference>
<evidence type="ECO:0000313" key="1">
    <source>
        <dbReference type="EMBL" id="ASK07661.1"/>
    </source>
</evidence>
<keyword evidence="1" id="KW-0614">Plasmid</keyword>
<proteinExistence type="predicted"/>
<name>A0A220QRI4_KLEPN</name>
<dbReference type="EMBL" id="KY689238">
    <property type="protein sequence ID" value="ASK07661.1"/>
    <property type="molecule type" value="Genomic_DNA"/>
</dbReference>
<accession>A0A220QRI4</accession>
<organism evidence="1">
    <name type="scientific">Klebsiella pneumoniae</name>
    <dbReference type="NCBI Taxonomy" id="573"/>
    <lineage>
        <taxon>Bacteria</taxon>
        <taxon>Pseudomonadati</taxon>
        <taxon>Pseudomonadota</taxon>
        <taxon>Gammaproteobacteria</taxon>
        <taxon>Enterobacterales</taxon>
        <taxon>Enterobacteriaceae</taxon>
        <taxon>Klebsiella/Raoultella group</taxon>
        <taxon>Klebsiella</taxon>
        <taxon>Klebsiella pneumoniae complex</taxon>
    </lineage>
</organism>
<geneLocation type="plasmid" evidence="1">
    <name>pKPC_P16</name>
</geneLocation>